<evidence type="ECO:0000313" key="3">
    <source>
        <dbReference type="EMBL" id="GBG71090.1"/>
    </source>
</evidence>
<dbReference type="Pfam" id="PF13975">
    <property type="entry name" value="gag-asp_proteas"/>
    <property type="match status" value="1"/>
</dbReference>
<feature type="region of interest" description="Disordered" evidence="2">
    <location>
        <begin position="1058"/>
        <end position="1111"/>
    </location>
</feature>
<feature type="compositionally biased region" description="Basic and acidic residues" evidence="2">
    <location>
        <begin position="349"/>
        <end position="362"/>
    </location>
</feature>
<feature type="compositionally biased region" description="Basic residues" evidence="2">
    <location>
        <begin position="196"/>
        <end position="205"/>
    </location>
</feature>
<feature type="region of interest" description="Disordered" evidence="2">
    <location>
        <begin position="186"/>
        <end position="213"/>
    </location>
</feature>
<dbReference type="AlphaFoldDB" id="A0A388KM12"/>
<dbReference type="EMBL" id="BFEA01000140">
    <property type="protein sequence ID" value="GBG71090.1"/>
    <property type="molecule type" value="Genomic_DNA"/>
</dbReference>
<evidence type="ECO:0000256" key="2">
    <source>
        <dbReference type="SAM" id="MobiDB-lite"/>
    </source>
</evidence>
<feature type="compositionally biased region" description="Basic and acidic residues" evidence="2">
    <location>
        <begin position="1198"/>
        <end position="1214"/>
    </location>
</feature>
<feature type="compositionally biased region" description="Polar residues" evidence="2">
    <location>
        <begin position="1158"/>
        <end position="1169"/>
    </location>
</feature>
<evidence type="ECO:0000256" key="1">
    <source>
        <dbReference type="SAM" id="Coils"/>
    </source>
</evidence>
<feature type="region of interest" description="Disordered" evidence="2">
    <location>
        <begin position="1156"/>
        <end position="1244"/>
    </location>
</feature>
<dbReference type="Gramene" id="GBG71090">
    <property type="protein sequence ID" value="GBG71090"/>
    <property type="gene ID" value="CBR_g8390"/>
</dbReference>
<comment type="caution">
    <text evidence="3">The sequence shown here is derived from an EMBL/GenBank/DDBJ whole genome shotgun (WGS) entry which is preliminary data.</text>
</comment>
<dbReference type="Gene3D" id="2.40.70.10">
    <property type="entry name" value="Acid Proteases"/>
    <property type="match status" value="1"/>
</dbReference>
<evidence type="ECO:0000313" key="4">
    <source>
        <dbReference type="Proteomes" id="UP000265515"/>
    </source>
</evidence>
<organism evidence="3 4">
    <name type="scientific">Chara braunii</name>
    <name type="common">Braun's stonewort</name>
    <dbReference type="NCBI Taxonomy" id="69332"/>
    <lineage>
        <taxon>Eukaryota</taxon>
        <taxon>Viridiplantae</taxon>
        <taxon>Streptophyta</taxon>
        <taxon>Charophyceae</taxon>
        <taxon>Charales</taxon>
        <taxon>Characeae</taxon>
        <taxon>Chara</taxon>
    </lineage>
</organism>
<dbReference type="Proteomes" id="UP000265515">
    <property type="component" value="Unassembled WGS sequence"/>
</dbReference>
<accession>A0A388KM12</accession>
<protein>
    <recommendedName>
        <fullName evidence="5">Peptidase A2 domain-containing protein</fullName>
    </recommendedName>
</protein>
<proteinExistence type="predicted"/>
<feature type="region of interest" description="Disordered" evidence="2">
    <location>
        <begin position="862"/>
        <end position="901"/>
    </location>
</feature>
<evidence type="ECO:0008006" key="5">
    <source>
        <dbReference type="Google" id="ProtNLM"/>
    </source>
</evidence>
<keyword evidence="4" id="KW-1185">Reference proteome</keyword>
<sequence>MPEEMADGGRKLLTLDDLIDALDKRERAPSNVPKVETFHFKGDRVSDWLDLTEQALVGLSDEVKLQRVLRYVLHSHHREVTKVVDAAGGSWTKFGDLMRRKYRLGDGLLTMADLEAMNKEDFSTIGAFVHEFKKKARKVHGISEEAQCATFLGLLTGSEATELTKYGKGSERLTWATIDKGVEEGRLDQVEQHQMRLQRRKRKKRDATASGTPGVKRIVTDVLAALGYDNEAEVQKRRVLVAQGRASRVADEEAGQEDYGGGETGPQGCPSVATVRAGPRSGMTFRPPTSHGRVPQAAQTRGQSKATTSQGPSQAPSRAPPRKDPEPERRKEVVEVPEEEDEGDDEEDERLRQEEDRREEQRAKKRTAQGGAEPGLHDGVLKRKKYAVRLEEGFDVERMVDKLLEGHNDLMNLKDILASAPRLRGELKGRLSRRLVPNVHLSSILPREIKWTETGTMMDWKCVAYRLVDLKVRDQPSIAMVDTGAEMNIIRERDATMLGLEVDHSDHGVLHGANCKAIFCGTASNVMVEIGRVRARTCFFVMPDVDHPILLRRSFLCRTETLIFNRHEGTMILALSDLACGNYEIIKCRNTGPGSGRNRLNLGSFTYEESEYAQRRLREEQEEEGAGEVLSLSLNDVNKAMEVVAAHDMADPKAIKALRKHVLENPQVGEVELIYRLPGRRGDPAMAQARTTRTHSLAEEVRTIEEGPTQEEEHEQLMGGMYLLTNTLLQGNFNQRNASGSEEGELLIPESLDDEFEEGEIREAFRAKEYDGIYRELGLLLSCEIRDRDASAKAQKMRHLYAVRSDFSKAVMQRGGRDTRPRQRLQRMAGGGEQHGPPRRELTPEFDDDNIELFLEPGYRGARSSGVTAGSAMYEREDEGRGVNVRRPGVARGKSPKRNPRREVRLDEIHAKQAEMEAAGMEPTLPVEPKTSEQRIDELWIRYESQRDAVRQKSREAGQASGETSELRELGDVGFSVARMAIERMDRRVCETAVTSFQWYNLLSNELRVKELEVEHLTTQLAEERARSQAREVEWERRFGEMATVVDRLSVAWEASQTGPAGVDSQGRGMQASPSQGVAVEVPRQSEPVEEVPLDTAGEEGGAQESLMAMSTERRDSRLHELVAAMIIGTPQKGPQGFDAPEQAPRLGELRAELGSWATGTDSGGSDSRQQQQQEVMSEPTAMGGSQSSGVCTDEAVMTERAHEEGSRELDTPERGPGSTVARGGEDAEAMGPGPQGHMGLPSRHDVRRPQAVRRLRFAVLGLRLRDKSVC</sequence>
<reference evidence="3 4" key="1">
    <citation type="journal article" date="2018" name="Cell">
        <title>The Chara Genome: Secondary Complexity and Implications for Plant Terrestrialization.</title>
        <authorList>
            <person name="Nishiyama T."/>
            <person name="Sakayama H."/>
            <person name="Vries J.D."/>
            <person name="Buschmann H."/>
            <person name="Saint-Marcoux D."/>
            <person name="Ullrich K.K."/>
            <person name="Haas F.B."/>
            <person name="Vanderstraeten L."/>
            <person name="Becker D."/>
            <person name="Lang D."/>
            <person name="Vosolsobe S."/>
            <person name="Rombauts S."/>
            <person name="Wilhelmsson P.K.I."/>
            <person name="Janitza P."/>
            <person name="Kern R."/>
            <person name="Heyl A."/>
            <person name="Rumpler F."/>
            <person name="Villalobos L.I.A.C."/>
            <person name="Clay J.M."/>
            <person name="Skokan R."/>
            <person name="Toyoda A."/>
            <person name="Suzuki Y."/>
            <person name="Kagoshima H."/>
            <person name="Schijlen E."/>
            <person name="Tajeshwar N."/>
            <person name="Catarino B."/>
            <person name="Hetherington A.J."/>
            <person name="Saltykova A."/>
            <person name="Bonnot C."/>
            <person name="Breuninger H."/>
            <person name="Symeonidi A."/>
            <person name="Radhakrishnan G.V."/>
            <person name="Van Nieuwerburgh F."/>
            <person name="Deforce D."/>
            <person name="Chang C."/>
            <person name="Karol K.G."/>
            <person name="Hedrich R."/>
            <person name="Ulvskov P."/>
            <person name="Glockner G."/>
            <person name="Delwiche C.F."/>
            <person name="Petrasek J."/>
            <person name="Van de Peer Y."/>
            <person name="Friml J."/>
            <person name="Beilby M."/>
            <person name="Dolan L."/>
            <person name="Kohara Y."/>
            <person name="Sugano S."/>
            <person name="Fujiyama A."/>
            <person name="Delaux P.-M."/>
            <person name="Quint M."/>
            <person name="TheiBen G."/>
            <person name="Hagemann M."/>
            <person name="Harholt J."/>
            <person name="Dunand C."/>
            <person name="Zachgo S."/>
            <person name="Langdale J."/>
            <person name="Maumus F."/>
            <person name="Straeten D.V.D."/>
            <person name="Gould S.B."/>
            <person name="Rensing S.A."/>
        </authorList>
    </citation>
    <scope>NUCLEOTIDE SEQUENCE [LARGE SCALE GENOMIC DNA]</scope>
    <source>
        <strain evidence="3 4">S276</strain>
    </source>
</reference>
<feature type="compositionally biased region" description="Acidic residues" evidence="2">
    <location>
        <begin position="335"/>
        <end position="348"/>
    </location>
</feature>
<dbReference type="SUPFAM" id="SSF50630">
    <property type="entry name" value="Acid proteases"/>
    <property type="match status" value="1"/>
</dbReference>
<name>A0A388KM12_CHABU</name>
<feature type="compositionally biased region" description="Basic and acidic residues" evidence="2">
    <location>
        <begin position="321"/>
        <end position="334"/>
    </location>
</feature>
<gene>
    <name evidence="3" type="ORF">CBR_g8390</name>
</gene>
<feature type="region of interest" description="Disordered" evidence="2">
    <location>
        <begin position="811"/>
        <end position="845"/>
    </location>
</feature>
<dbReference type="InterPro" id="IPR021109">
    <property type="entry name" value="Peptidase_aspartic_dom_sf"/>
</dbReference>
<feature type="coiled-coil region" evidence="1">
    <location>
        <begin position="1000"/>
        <end position="1027"/>
    </location>
</feature>
<feature type="region of interest" description="Disordered" evidence="2">
    <location>
        <begin position="244"/>
        <end position="378"/>
    </location>
</feature>
<keyword evidence="1" id="KW-0175">Coiled coil</keyword>
<feature type="compositionally biased region" description="Polar residues" evidence="2">
    <location>
        <begin position="297"/>
        <end position="316"/>
    </location>
</feature>
<dbReference type="CDD" id="cd00303">
    <property type="entry name" value="retropepsin_like"/>
    <property type="match status" value="1"/>
</dbReference>